<proteinExistence type="predicted"/>
<name>A0A1E7Q8J1_9GAMM</name>
<feature type="signal peptide" evidence="2">
    <location>
        <begin position="1"/>
        <end position="18"/>
    </location>
</feature>
<gene>
    <name evidence="3" type="ORF">BI198_13690</name>
</gene>
<sequence length="179" mass="20247">MRLVLICCLFWFSSLAFGQAENQSQGQAKTEPAAEQLEQLKQQLVQLNRELFLLEEELLFPPETQVAVFVSVDTGQFFRLDSIELLLNDKPVTAHLYTAQQLEALGRGAIQPLFKTNIKAGKHNLTAVFVGKGPDNLDYRRAVSYGFTKQDDAVLLELQIKDRSSDYQPEFIVQPWSAN</sequence>
<dbReference type="EMBL" id="MKEK01000001">
    <property type="protein sequence ID" value="OEY70499.1"/>
    <property type="molecule type" value="Genomic_DNA"/>
</dbReference>
<evidence type="ECO:0000313" key="3">
    <source>
        <dbReference type="EMBL" id="OEY70499.1"/>
    </source>
</evidence>
<reference evidence="4" key="1">
    <citation type="submission" date="2016-09" db="EMBL/GenBank/DDBJ databases">
        <authorList>
            <person name="Wan X."/>
            <person name="Hou S."/>
        </authorList>
    </citation>
    <scope>NUCLEOTIDE SEQUENCE [LARGE SCALE GENOMIC DNA]</scope>
    <source>
        <strain evidence="4">KH87</strain>
    </source>
</reference>
<keyword evidence="4" id="KW-1185">Reference proteome</keyword>
<evidence type="ECO:0000313" key="4">
    <source>
        <dbReference type="Proteomes" id="UP000242258"/>
    </source>
</evidence>
<accession>A0A1E7Q8J1</accession>
<keyword evidence="2" id="KW-0732">Signal</keyword>
<dbReference type="STRING" id="1628148.BI198_13690"/>
<feature type="coiled-coil region" evidence="1">
    <location>
        <begin position="30"/>
        <end position="57"/>
    </location>
</feature>
<organism evidence="3 4">
    <name type="scientific">Rheinheimera salexigens</name>
    <dbReference type="NCBI Taxonomy" id="1628148"/>
    <lineage>
        <taxon>Bacteria</taxon>
        <taxon>Pseudomonadati</taxon>
        <taxon>Pseudomonadota</taxon>
        <taxon>Gammaproteobacteria</taxon>
        <taxon>Chromatiales</taxon>
        <taxon>Chromatiaceae</taxon>
        <taxon>Rheinheimera</taxon>
    </lineage>
</organism>
<evidence type="ECO:0000256" key="2">
    <source>
        <dbReference type="SAM" id="SignalP"/>
    </source>
</evidence>
<comment type="caution">
    <text evidence="3">The sequence shown here is derived from an EMBL/GenBank/DDBJ whole genome shotgun (WGS) entry which is preliminary data.</text>
</comment>
<dbReference type="Proteomes" id="UP000242258">
    <property type="component" value="Unassembled WGS sequence"/>
</dbReference>
<feature type="chain" id="PRO_5009200503" evidence="2">
    <location>
        <begin position="19"/>
        <end position="179"/>
    </location>
</feature>
<evidence type="ECO:0000256" key="1">
    <source>
        <dbReference type="SAM" id="Coils"/>
    </source>
</evidence>
<protein>
    <submittedName>
        <fullName evidence="3">AraC family transcriptional regulator</fullName>
    </submittedName>
</protein>
<dbReference type="AlphaFoldDB" id="A0A1E7Q8J1"/>
<dbReference type="RefSeq" id="WP_070050053.1">
    <property type="nucleotide sequence ID" value="NZ_CBCSDO010000002.1"/>
</dbReference>
<keyword evidence="1" id="KW-0175">Coiled coil</keyword>